<dbReference type="EMBL" id="JAJVCN010000005">
    <property type="protein sequence ID" value="MCE7011617.1"/>
    <property type="molecule type" value="Genomic_DNA"/>
</dbReference>
<dbReference type="Gene3D" id="3.30.9.10">
    <property type="entry name" value="D-Amino Acid Oxidase, subunit A, domain 2"/>
    <property type="match status" value="1"/>
</dbReference>
<dbReference type="PRINTS" id="PR00420">
    <property type="entry name" value="RNGMNOXGNASE"/>
</dbReference>
<dbReference type="Pfam" id="PF21274">
    <property type="entry name" value="Rng_hyd_C"/>
    <property type="match status" value="1"/>
</dbReference>
<dbReference type="InterPro" id="IPR002938">
    <property type="entry name" value="FAD-bd"/>
</dbReference>
<comment type="cofactor">
    <cofactor evidence="1">
        <name>FAD</name>
        <dbReference type="ChEBI" id="CHEBI:57692"/>
    </cofactor>
</comment>
<name>A0ABS8ZVI9_9PSEU</name>
<evidence type="ECO:0000256" key="2">
    <source>
        <dbReference type="ARBA" id="ARBA00022630"/>
    </source>
</evidence>
<protein>
    <submittedName>
        <fullName evidence="5">FAD-dependent monooxygenase</fullName>
    </submittedName>
</protein>
<evidence type="ECO:0000259" key="4">
    <source>
        <dbReference type="Pfam" id="PF01494"/>
    </source>
</evidence>
<dbReference type="GO" id="GO:0004497">
    <property type="term" value="F:monooxygenase activity"/>
    <property type="evidence" value="ECO:0007669"/>
    <property type="project" value="UniProtKB-KW"/>
</dbReference>
<sequence>MRVLVVGAGLSGLSTAMFLGLHGVESLVVERHATTSLHPKARGQFPQTMEVLRLAGVDQQVIDASPPEFEFRIVVAQAAAGPVFNEILVDSMGPDLSDFSSAGWANTSQERLEPILADRARELGATIRFSTELVEFTQDEHGVTAVLRDLNTGEEQTVGVEYMVGADGHRSPIRQALGIGVTGRGVLGTGVGAIFEADLSSVVPRNALLYLQNPDLPGGGGAMVSTDEPGRYSLSVGLGEYSDQRWIEMIRTAAGIPDLAVRLLEVGSSSDTKHWVADTFGSGRVHLVGDAVRVMPPTGAFGGNTAVMDGFYLAWKLAMVVKGEAGQGLLDSHTPERRPYSEYIAQQQYTFYVERMAPHLDDGTLTPMADPISMLFFGYRQISDAVLLEPGDQGELLEPEPTGRPGSRAPHVVLPDGSSTIELFGCGFVVLTGSPEWAARAEELGLTAHVLEGSDWAKAYGVTESGAVLVRPDFFVAWRTPDATGDLRQVLADIRHQGHSCGV</sequence>
<reference evidence="5 6" key="1">
    <citation type="submission" date="2021-12" db="EMBL/GenBank/DDBJ databases">
        <title>Genome sequence of Kibdelosporangium philippinense ATCC 49844.</title>
        <authorList>
            <person name="Fedorov E.A."/>
            <person name="Omeragic M."/>
            <person name="Shalygina K.F."/>
            <person name="Maclea K.S."/>
        </authorList>
    </citation>
    <scope>NUCLEOTIDE SEQUENCE [LARGE SCALE GENOMIC DNA]</scope>
    <source>
        <strain evidence="5 6">ATCC 49844</strain>
    </source>
</reference>
<keyword evidence="6" id="KW-1185">Reference proteome</keyword>
<keyword evidence="5" id="KW-0503">Monooxygenase</keyword>
<dbReference type="Gene3D" id="3.40.30.120">
    <property type="match status" value="1"/>
</dbReference>
<evidence type="ECO:0000313" key="5">
    <source>
        <dbReference type="EMBL" id="MCE7011617.1"/>
    </source>
</evidence>
<dbReference type="Gene3D" id="3.50.50.60">
    <property type="entry name" value="FAD/NAD(P)-binding domain"/>
    <property type="match status" value="1"/>
</dbReference>
<comment type="caution">
    <text evidence="5">The sequence shown here is derived from an EMBL/GenBank/DDBJ whole genome shotgun (WGS) entry which is preliminary data.</text>
</comment>
<dbReference type="Proteomes" id="UP001521150">
    <property type="component" value="Unassembled WGS sequence"/>
</dbReference>
<evidence type="ECO:0000256" key="1">
    <source>
        <dbReference type="ARBA" id="ARBA00001974"/>
    </source>
</evidence>
<dbReference type="InterPro" id="IPR036188">
    <property type="entry name" value="FAD/NAD-bd_sf"/>
</dbReference>
<dbReference type="RefSeq" id="WP_233734365.1">
    <property type="nucleotide sequence ID" value="NZ_JAJVCN010000005.1"/>
</dbReference>
<evidence type="ECO:0000313" key="6">
    <source>
        <dbReference type="Proteomes" id="UP001521150"/>
    </source>
</evidence>
<keyword evidence="2" id="KW-0285">Flavoprotein</keyword>
<gene>
    <name evidence="5" type="ORF">LWC34_53715</name>
</gene>
<proteinExistence type="predicted"/>
<evidence type="ECO:0000256" key="3">
    <source>
        <dbReference type="ARBA" id="ARBA00022827"/>
    </source>
</evidence>
<accession>A0ABS8ZVI9</accession>
<keyword evidence="5" id="KW-0560">Oxidoreductase</keyword>
<keyword evidence="3" id="KW-0274">FAD</keyword>
<organism evidence="5 6">
    <name type="scientific">Kibdelosporangium philippinense</name>
    <dbReference type="NCBI Taxonomy" id="211113"/>
    <lineage>
        <taxon>Bacteria</taxon>
        <taxon>Bacillati</taxon>
        <taxon>Actinomycetota</taxon>
        <taxon>Actinomycetes</taxon>
        <taxon>Pseudonocardiales</taxon>
        <taxon>Pseudonocardiaceae</taxon>
        <taxon>Kibdelosporangium</taxon>
    </lineage>
</organism>
<dbReference type="PANTHER" id="PTHR43004:SF19">
    <property type="entry name" value="BINDING MONOOXYGENASE, PUTATIVE (JCVI)-RELATED"/>
    <property type="match status" value="1"/>
</dbReference>
<dbReference type="PANTHER" id="PTHR43004">
    <property type="entry name" value="TRK SYSTEM POTASSIUM UPTAKE PROTEIN"/>
    <property type="match status" value="1"/>
</dbReference>
<dbReference type="SUPFAM" id="SSF51905">
    <property type="entry name" value="FAD/NAD(P)-binding domain"/>
    <property type="match status" value="1"/>
</dbReference>
<dbReference type="InterPro" id="IPR050641">
    <property type="entry name" value="RIFMO-like"/>
</dbReference>
<feature type="domain" description="FAD-binding" evidence="4">
    <location>
        <begin position="2"/>
        <end position="346"/>
    </location>
</feature>
<dbReference type="Pfam" id="PF01494">
    <property type="entry name" value="FAD_binding_3"/>
    <property type="match status" value="1"/>
</dbReference>